<keyword evidence="2" id="KW-1185">Reference proteome</keyword>
<comment type="caution">
    <text evidence="1">The sequence shown here is derived from an EMBL/GenBank/DDBJ whole genome shotgun (WGS) entry which is preliminary data.</text>
</comment>
<proteinExistence type="predicted"/>
<protein>
    <submittedName>
        <fullName evidence="1">Uncharacterized protein</fullName>
    </submittedName>
</protein>
<dbReference type="Proteomes" id="UP001152872">
    <property type="component" value="Unassembled WGS sequence"/>
</dbReference>
<sequence length="90" mass="10405">MALVRSGQLISGSYGRTELPRQYLWTSCDGTIDVDKSTETMEILFCTFSGFDSVAGYVYSDRSPDLHHFSRGKILEFQKLREHWFWLSTT</sequence>
<evidence type="ECO:0000313" key="1">
    <source>
        <dbReference type="EMBL" id="MDG3495504.1"/>
    </source>
</evidence>
<organism evidence="1 2">
    <name type="scientific">Pseudanabaena catenata USMAC16</name>
    <dbReference type="NCBI Taxonomy" id="1855837"/>
    <lineage>
        <taxon>Bacteria</taxon>
        <taxon>Bacillati</taxon>
        <taxon>Cyanobacteriota</taxon>
        <taxon>Cyanophyceae</taxon>
        <taxon>Pseudanabaenales</taxon>
        <taxon>Pseudanabaenaceae</taxon>
        <taxon>Pseudanabaena</taxon>
    </lineage>
</organism>
<evidence type="ECO:0000313" key="2">
    <source>
        <dbReference type="Proteomes" id="UP001152872"/>
    </source>
</evidence>
<reference evidence="1" key="1">
    <citation type="submission" date="2019-05" db="EMBL/GenBank/DDBJ databases">
        <title>Whole genome sequencing of Pseudanabaena catenata USMAC16.</title>
        <authorList>
            <person name="Khan Z."/>
            <person name="Omar W.M."/>
            <person name="Convey P."/>
            <person name="Merican F."/>
            <person name="Najimudin N."/>
        </authorList>
    </citation>
    <scope>NUCLEOTIDE SEQUENCE</scope>
    <source>
        <strain evidence="1">USMAC16</strain>
    </source>
</reference>
<dbReference type="EMBL" id="VBTY01000105">
    <property type="protein sequence ID" value="MDG3495504.1"/>
    <property type="molecule type" value="Genomic_DNA"/>
</dbReference>
<accession>A0A9X4MG68</accession>
<dbReference type="AlphaFoldDB" id="A0A9X4MG68"/>
<name>A0A9X4MG68_9CYAN</name>
<gene>
    <name evidence="1" type="ORF">FEV09_13165</name>
</gene>
<dbReference type="RefSeq" id="WP_144052515.1">
    <property type="nucleotide sequence ID" value="NZ_VBTY01000105.1"/>
</dbReference>